<name>A0A964BMH7_9CYAN</name>
<dbReference type="Pfam" id="PF00581">
    <property type="entry name" value="Rhodanese"/>
    <property type="match status" value="2"/>
</dbReference>
<dbReference type="PANTHER" id="PTHR11364">
    <property type="entry name" value="THIOSULFATE SULFERTANSFERASE"/>
    <property type="match status" value="1"/>
</dbReference>
<evidence type="ECO:0000256" key="2">
    <source>
        <dbReference type="ARBA" id="ARBA00022737"/>
    </source>
</evidence>
<dbReference type="InterPro" id="IPR001763">
    <property type="entry name" value="Rhodanese-like_dom"/>
</dbReference>
<dbReference type="Gene3D" id="3.40.250.10">
    <property type="entry name" value="Rhodanese-like domain"/>
    <property type="match status" value="2"/>
</dbReference>
<dbReference type="RefSeq" id="WP_229639105.1">
    <property type="nucleotide sequence ID" value="NZ_JADWDC010000006.1"/>
</dbReference>
<comment type="caution">
    <text evidence="4">The sequence shown here is derived from an EMBL/GenBank/DDBJ whole genome shotgun (WGS) entry which is preliminary data.</text>
</comment>
<evidence type="ECO:0000259" key="3">
    <source>
        <dbReference type="PROSITE" id="PS50206"/>
    </source>
</evidence>
<dbReference type="EMBL" id="JADWDC010000006">
    <property type="protein sequence ID" value="MCC0176070.1"/>
    <property type="molecule type" value="Genomic_DNA"/>
</dbReference>
<dbReference type="PANTHER" id="PTHR11364:SF27">
    <property type="entry name" value="SULFURTRANSFERASE"/>
    <property type="match status" value="1"/>
</dbReference>
<dbReference type="AlphaFoldDB" id="A0A964BMH7"/>
<dbReference type="CDD" id="cd01448">
    <property type="entry name" value="TST_Repeat_1"/>
    <property type="match status" value="1"/>
</dbReference>
<accession>A0A964BMH7</accession>
<evidence type="ECO:0000256" key="1">
    <source>
        <dbReference type="ARBA" id="ARBA00022679"/>
    </source>
</evidence>
<dbReference type="SMART" id="SM00450">
    <property type="entry name" value="RHOD"/>
    <property type="match status" value="2"/>
</dbReference>
<dbReference type="CDD" id="cd01449">
    <property type="entry name" value="TST_Repeat_2"/>
    <property type="match status" value="1"/>
</dbReference>
<feature type="domain" description="Rhodanese" evidence="3">
    <location>
        <begin position="168"/>
        <end position="271"/>
    </location>
</feature>
<keyword evidence="5" id="KW-1185">Reference proteome</keyword>
<dbReference type="InterPro" id="IPR036873">
    <property type="entry name" value="Rhodanese-like_dom_sf"/>
</dbReference>
<evidence type="ECO:0000313" key="4">
    <source>
        <dbReference type="EMBL" id="MCC0176070.1"/>
    </source>
</evidence>
<feature type="domain" description="Rhodanese" evidence="3">
    <location>
        <begin position="18"/>
        <end position="138"/>
    </location>
</feature>
<dbReference type="SUPFAM" id="SSF52821">
    <property type="entry name" value="Rhodanese/Cell cycle control phosphatase"/>
    <property type="match status" value="2"/>
</dbReference>
<sequence length="274" mass="31197">MRHTKYLVDSEWLEQNLDNPQVVIVDCRFQLADPNWGRSQYRASHIQGAYYLNLDRDLSSEVQLHGGRHPLPNMDVLTHKFASLGIIQQETLVVAYDDSRFAFAARLWWLLRYLGHDRVVLLDGGWQDWLKRNYPVNNAIPEAKSGNFSPQPHGDWLADINMVKASQSKERVTIIDSRDRDRYLGLTEPIDPIAGSIAGAVNSPWKQVSNELGYLQPLEIQQQLWQDYRSAEEIIVYCGSGVTACVNLFSLALAGVQNTKLYAGGWSDWCSYLN</sequence>
<evidence type="ECO:0000313" key="5">
    <source>
        <dbReference type="Proteomes" id="UP000729733"/>
    </source>
</evidence>
<reference evidence="4" key="1">
    <citation type="journal article" date="2021" name="Antonie Van Leeuwenhoek">
        <title>Draft genome and description of Waterburya agarophytonicola gen. nov. sp. nov. (Pleurocapsales, Cyanobacteria): a seaweed symbiont.</title>
        <authorList>
            <person name="Bonthond G."/>
            <person name="Shalygin S."/>
            <person name="Bayer T."/>
            <person name="Weinberger F."/>
        </authorList>
    </citation>
    <scope>NUCLEOTIDE SEQUENCE</scope>
    <source>
        <strain evidence="4">KI4</strain>
    </source>
</reference>
<proteinExistence type="predicted"/>
<keyword evidence="1" id="KW-0808">Transferase</keyword>
<organism evidence="4 5">
    <name type="scientific">Waterburya agarophytonicola KI4</name>
    <dbReference type="NCBI Taxonomy" id="2874699"/>
    <lineage>
        <taxon>Bacteria</taxon>
        <taxon>Bacillati</taxon>
        <taxon>Cyanobacteriota</taxon>
        <taxon>Cyanophyceae</taxon>
        <taxon>Pleurocapsales</taxon>
        <taxon>Hyellaceae</taxon>
        <taxon>Waterburya</taxon>
        <taxon>Waterburya agarophytonicola</taxon>
    </lineage>
</organism>
<dbReference type="InterPro" id="IPR045078">
    <property type="entry name" value="TST/MPST-like"/>
</dbReference>
<dbReference type="GO" id="GO:0004792">
    <property type="term" value="F:thiosulfate-cyanide sulfurtransferase activity"/>
    <property type="evidence" value="ECO:0007669"/>
    <property type="project" value="TreeGrafter"/>
</dbReference>
<gene>
    <name evidence="4" type="ORF">I4641_03635</name>
</gene>
<keyword evidence="2" id="KW-0677">Repeat</keyword>
<protein>
    <submittedName>
        <fullName evidence="4">Sulfurtransferase</fullName>
    </submittedName>
</protein>
<dbReference type="PROSITE" id="PS50206">
    <property type="entry name" value="RHODANESE_3"/>
    <property type="match status" value="2"/>
</dbReference>
<dbReference type="Proteomes" id="UP000729733">
    <property type="component" value="Unassembled WGS sequence"/>
</dbReference>